<reference evidence="1" key="1">
    <citation type="submission" date="2022-10" db="EMBL/GenBank/DDBJ databases">
        <authorList>
            <person name="Hyden B.L."/>
            <person name="Feng K."/>
            <person name="Yates T."/>
            <person name="Jawdy S."/>
            <person name="Smart L.B."/>
            <person name="Muchero W."/>
        </authorList>
    </citation>
    <scope>NUCLEOTIDE SEQUENCE</scope>
    <source>
        <tissue evidence="1">Shoot tip</tissue>
    </source>
</reference>
<comment type="caution">
    <text evidence="1">The sequence shown here is derived from an EMBL/GenBank/DDBJ whole genome shotgun (WGS) entry which is preliminary data.</text>
</comment>
<evidence type="ECO:0000313" key="1">
    <source>
        <dbReference type="EMBL" id="KAJ6304293.1"/>
    </source>
</evidence>
<protein>
    <submittedName>
        <fullName evidence="1">Uncharacterized protein</fullName>
    </submittedName>
</protein>
<keyword evidence="2" id="KW-1185">Reference proteome</keyword>
<proteinExistence type="predicted"/>
<dbReference type="Gene3D" id="3.80.10.10">
    <property type="entry name" value="Ribonuclease Inhibitor"/>
    <property type="match status" value="1"/>
</dbReference>
<dbReference type="PANTHER" id="PTHR16083:SF50">
    <property type="entry name" value="DISEASE RESISTANCE PROTEIN (TIR-NBS-LRR CLASS) FAMILY PROTEIN"/>
    <property type="match status" value="1"/>
</dbReference>
<dbReference type="SUPFAM" id="SSF52047">
    <property type="entry name" value="RNI-like"/>
    <property type="match status" value="1"/>
</dbReference>
<dbReference type="InterPro" id="IPR032675">
    <property type="entry name" value="LRR_dom_sf"/>
</dbReference>
<name>A0ABQ8ZQV1_9ROSI</name>
<accession>A0ABQ8ZQV1</accession>
<dbReference type="PANTHER" id="PTHR16083">
    <property type="entry name" value="LEUCINE RICH REPEAT CONTAINING PROTEIN"/>
    <property type="match status" value="1"/>
</dbReference>
<reference evidence="1" key="2">
    <citation type="journal article" date="2023" name="Int. J. Mol. Sci.">
        <title>De Novo Assembly and Annotation of 11 Diverse Shrub Willow (Salix) Genomes Reveals Novel Gene Organization in Sex-Linked Regions.</title>
        <authorList>
            <person name="Hyden B."/>
            <person name="Feng K."/>
            <person name="Yates T.B."/>
            <person name="Jawdy S."/>
            <person name="Cereghino C."/>
            <person name="Smart L.B."/>
            <person name="Muchero W."/>
        </authorList>
    </citation>
    <scope>NUCLEOTIDE SEQUENCE</scope>
    <source>
        <tissue evidence="1">Shoot tip</tissue>
    </source>
</reference>
<dbReference type="EMBL" id="JAPFFI010000027">
    <property type="protein sequence ID" value="KAJ6304293.1"/>
    <property type="molecule type" value="Genomic_DNA"/>
</dbReference>
<gene>
    <name evidence="1" type="ORF">OIU77_018041</name>
</gene>
<evidence type="ECO:0000313" key="2">
    <source>
        <dbReference type="Proteomes" id="UP001141253"/>
    </source>
</evidence>
<sequence>MEAFTLLKETIDAEKLRGLTLDMHALLEDNCTKAVYADSMVRRKHDLFQQCRLPTFLSREWISDFFSKEQVQAGQTKLPEEISRLNSLQLLHLDGCSNLDGLNMELDHHQGRRMLRSDGIFASISYITSLPLKLFVPSMFLARKIPRFTSFSLPHSLTELSLNGTPIRFLPENIKDLSTLRSLVLERCKMLQTLPELPSNLVALDVSFCESLQGLAKLIPFTRACDCDQLVQFQDLIKQELIQKADMHMFRIMEMVSVQMQPRFFKIQLRNNLFHVLVYIEGNDMLRFYDEEGEECPNHNEYGEHLSYKVSTPAAHRIYLWVEKGWLWISHCNCGVDDLEFDDGDERKDQRMIVIISNQTMKLSRALAAAAHQTVGLSQHTAGAPFGTIELSVMDI</sequence>
<organism evidence="1 2">
    <name type="scientific">Salix suchowensis</name>
    <dbReference type="NCBI Taxonomy" id="1278906"/>
    <lineage>
        <taxon>Eukaryota</taxon>
        <taxon>Viridiplantae</taxon>
        <taxon>Streptophyta</taxon>
        <taxon>Embryophyta</taxon>
        <taxon>Tracheophyta</taxon>
        <taxon>Spermatophyta</taxon>
        <taxon>Magnoliopsida</taxon>
        <taxon>eudicotyledons</taxon>
        <taxon>Gunneridae</taxon>
        <taxon>Pentapetalae</taxon>
        <taxon>rosids</taxon>
        <taxon>fabids</taxon>
        <taxon>Malpighiales</taxon>
        <taxon>Salicaceae</taxon>
        <taxon>Saliceae</taxon>
        <taxon>Salix</taxon>
    </lineage>
</organism>
<dbReference type="Proteomes" id="UP001141253">
    <property type="component" value="Chromosome 16"/>
</dbReference>